<keyword evidence="7" id="KW-0472">Membrane</keyword>
<keyword evidence="3" id="KW-0732">Signal</keyword>
<gene>
    <name evidence="10" type="ORF">BaRGS_00021761</name>
</gene>
<evidence type="ECO:0000256" key="4">
    <source>
        <dbReference type="ARBA" id="ARBA00022737"/>
    </source>
</evidence>
<comment type="caution">
    <text evidence="10">The sequence shown here is derived from an EMBL/GenBank/DDBJ whole genome shotgun (WGS) entry which is preliminary data.</text>
</comment>
<name>A0ABD0KIE7_9CAEN</name>
<keyword evidence="5 8" id="KW-0106">Calcium</keyword>
<dbReference type="SMART" id="SM00112">
    <property type="entry name" value="CA"/>
    <property type="match status" value="4"/>
</dbReference>
<proteinExistence type="predicted"/>
<evidence type="ECO:0000256" key="6">
    <source>
        <dbReference type="ARBA" id="ARBA00022989"/>
    </source>
</evidence>
<reference evidence="10 11" key="1">
    <citation type="journal article" date="2023" name="Sci. Data">
        <title>Genome assembly of the Korean intertidal mud-creeper Batillaria attramentaria.</title>
        <authorList>
            <person name="Patra A.K."/>
            <person name="Ho P.T."/>
            <person name="Jun S."/>
            <person name="Lee S.J."/>
            <person name="Kim Y."/>
            <person name="Won Y.J."/>
        </authorList>
    </citation>
    <scope>NUCLEOTIDE SEQUENCE [LARGE SCALE GENOMIC DNA]</scope>
    <source>
        <strain evidence="10">Wonlab-2016</strain>
    </source>
</reference>
<feature type="domain" description="Cadherin" evidence="9">
    <location>
        <begin position="305"/>
        <end position="410"/>
    </location>
</feature>
<dbReference type="FunFam" id="2.60.40.60:FF:000020">
    <property type="entry name" value="Dachsous cadherin-related 1b"/>
    <property type="match status" value="1"/>
</dbReference>
<dbReference type="PRINTS" id="PR00205">
    <property type="entry name" value="CADHERIN"/>
</dbReference>
<organism evidence="10 11">
    <name type="scientific">Batillaria attramentaria</name>
    <dbReference type="NCBI Taxonomy" id="370345"/>
    <lineage>
        <taxon>Eukaryota</taxon>
        <taxon>Metazoa</taxon>
        <taxon>Spiralia</taxon>
        <taxon>Lophotrochozoa</taxon>
        <taxon>Mollusca</taxon>
        <taxon>Gastropoda</taxon>
        <taxon>Caenogastropoda</taxon>
        <taxon>Sorbeoconcha</taxon>
        <taxon>Cerithioidea</taxon>
        <taxon>Batillariidae</taxon>
        <taxon>Batillaria</taxon>
    </lineage>
</organism>
<dbReference type="EMBL" id="JACVVK020000171">
    <property type="protein sequence ID" value="KAK7486945.1"/>
    <property type="molecule type" value="Genomic_DNA"/>
</dbReference>
<dbReference type="InterPro" id="IPR039808">
    <property type="entry name" value="Cadherin"/>
</dbReference>
<evidence type="ECO:0000313" key="10">
    <source>
        <dbReference type="EMBL" id="KAK7486945.1"/>
    </source>
</evidence>
<feature type="domain" description="Cadherin" evidence="9">
    <location>
        <begin position="114"/>
        <end position="199"/>
    </location>
</feature>
<protein>
    <recommendedName>
        <fullName evidence="9">Cadherin domain-containing protein</fullName>
    </recommendedName>
</protein>
<keyword evidence="4" id="KW-0677">Repeat</keyword>
<evidence type="ECO:0000256" key="3">
    <source>
        <dbReference type="ARBA" id="ARBA00022729"/>
    </source>
</evidence>
<keyword evidence="6" id="KW-1133">Transmembrane helix</keyword>
<dbReference type="Gene3D" id="2.60.40.60">
    <property type="entry name" value="Cadherins"/>
    <property type="match status" value="4"/>
</dbReference>
<evidence type="ECO:0000256" key="1">
    <source>
        <dbReference type="ARBA" id="ARBA00004167"/>
    </source>
</evidence>
<evidence type="ECO:0000259" key="9">
    <source>
        <dbReference type="PROSITE" id="PS50268"/>
    </source>
</evidence>
<dbReference type="GO" id="GO:0005509">
    <property type="term" value="F:calcium ion binding"/>
    <property type="evidence" value="ECO:0007669"/>
    <property type="project" value="UniProtKB-UniRule"/>
</dbReference>
<dbReference type="PANTHER" id="PTHR24027">
    <property type="entry name" value="CADHERIN-23"/>
    <property type="match status" value="1"/>
</dbReference>
<evidence type="ECO:0000313" key="11">
    <source>
        <dbReference type="Proteomes" id="UP001519460"/>
    </source>
</evidence>
<feature type="domain" description="Cadherin" evidence="9">
    <location>
        <begin position="411"/>
        <end position="496"/>
    </location>
</feature>
<dbReference type="CDD" id="cd11304">
    <property type="entry name" value="Cadherin_repeat"/>
    <property type="match status" value="4"/>
</dbReference>
<evidence type="ECO:0000256" key="5">
    <source>
        <dbReference type="ARBA" id="ARBA00022837"/>
    </source>
</evidence>
<sequence length="528" mass="56405">MYTSALNHSTFSTSASAWDVSAVGVLVGEASSLRGGNIKVATAFLGGKKRGSGPNIYTGVFGVSPSQTRRACSSLTFSSSPSWPFGGAVVTVAIAFRAFCVLEDVSQLGSGVEDGGETGLKGRNGDVRYSLVGDSNLLFTVDPVTGTIQTAAPLDREAQATYTLDVMATDQAHNPEDRLSTTAEVTVVLLDVNDCPPEFTSPNVTFVKEETQNGTVVFTVAATDLDAGVNSDVTFTLAQLPSLGYPFVLDRDTGHLKVNSVLRREIVANYTLTVTATDGGSPALSSTQQLTVHIQDVNNNPPVFSKNVYRETVPEDTSVGTSLLRVVATDVDEGLNGIVRYFIISGDDSYDFSLDMASGVLRLQKNLDHERVQEYTLTVRAEDSGVEKTLSSEATVFITVGDVNDFQPVFDDSPYIAYVQEGMTDVPVEVTTVTARDEDSDKDDNNKVAYQLRDVGNQVQGIFQINELSGQIMALSALDREARPMYTLTVIATDTGTEEAVEVKDGKSLPAVGIPGVFMDETNSLIAL</sequence>
<evidence type="ECO:0000256" key="7">
    <source>
        <dbReference type="ARBA" id="ARBA00023136"/>
    </source>
</evidence>
<keyword evidence="2" id="KW-0812">Transmembrane</keyword>
<keyword evidence="11" id="KW-1185">Reference proteome</keyword>
<dbReference type="Pfam" id="PF00028">
    <property type="entry name" value="Cadherin"/>
    <property type="match status" value="4"/>
</dbReference>
<dbReference type="PROSITE" id="PS50268">
    <property type="entry name" value="CADHERIN_2"/>
    <property type="match status" value="4"/>
</dbReference>
<dbReference type="GO" id="GO:0016020">
    <property type="term" value="C:membrane"/>
    <property type="evidence" value="ECO:0007669"/>
    <property type="project" value="UniProtKB-SubCell"/>
</dbReference>
<dbReference type="InterPro" id="IPR002126">
    <property type="entry name" value="Cadherin-like_dom"/>
</dbReference>
<feature type="domain" description="Cadherin" evidence="9">
    <location>
        <begin position="199"/>
        <end position="304"/>
    </location>
</feature>
<dbReference type="PANTHER" id="PTHR24027:SF438">
    <property type="entry name" value="CADHERIN 23"/>
    <property type="match status" value="1"/>
</dbReference>
<dbReference type="Proteomes" id="UP001519460">
    <property type="component" value="Unassembled WGS sequence"/>
</dbReference>
<accession>A0ABD0KIE7</accession>
<evidence type="ECO:0000256" key="2">
    <source>
        <dbReference type="ARBA" id="ARBA00022692"/>
    </source>
</evidence>
<evidence type="ECO:0000256" key="8">
    <source>
        <dbReference type="PROSITE-ProRule" id="PRU00043"/>
    </source>
</evidence>
<dbReference type="InterPro" id="IPR015919">
    <property type="entry name" value="Cadherin-like_sf"/>
</dbReference>
<dbReference type="FunFam" id="2.60.40.60:FF:000033">
    <property type="entry name" value="FAT atypical cadherin 1"/>
    <property type="match status" value="1"/>
</dbReference>
<dbReference type="SUPFAM" id="SSF49313">
    <property type="entry name" value="Cadherin-like"/>
    <property type="match status" value="4"/>
</dbReference>
<dbReference type="AlphaFoldDB" id="A0ABD0KIE7"/>
<comment type="subcellular location">
    <subcellularLocation>
        <location evidence="1">Membrane</location>
        <topology evidence="1">Single-pass membrane protein</topology>
    </subcellularLocation>
</comment>